<gene>
    <name evidence="9" type="ORF">FCL42_02210</name>
</gene>
<dbReference type="FunFam" id="2.40.30.170:FF:000010">
    <property type="entry name" value="Efflux RND transporter periplasmic adaptor subunit"/>
    <property type="match status" value="1"/>
</dbReference>
<dbReference type="Gene3D" id="2.40.50.100">
    <property type="match status" value="1"/>
</dbReference>
<dbReference type="FunFam" id="2.40.420.20:FF:000006">
    <property type="entry name" value="RND family efflux transporter MFP subunit"/>
    <property type="match status" value="1"/>
</dbReference>
<accession>A0A4U1BSH0</accession>
<comment type="caution">
    <text evidence="9">The sequence shown here is derived from an EMBL/GenBank/DDBJ whole genome shotgun (WGS) entry which is preliminary data.</text>
</comment>
<dbReference type="PANTHER" id="PTHR30469:SF16">
    <property type="entry name" value="HAE1 FAMILY EFFLUX PUMP MFP COMPONENT"/>
    <property type="match status" value="1"/>
</dbReference>
<comment type="similarity">
    <text evidence="1">Belongs to the membrane fusion protein (MFP) (TC 8.A.1) family.</text>
</comment>
<dbReference type="AlphaFoldDB" id="A0A4U1BSH0"/>
<evidence type="ECO:0000313" key="9">
    <source>
        <dbReference type="EMBL" id="TKB58583.1"/>
    </source>
</evidence>
<dbReference type="InterPro" id="IPR058627">
    <property type="entry name" value="MdtA-like_C"/>
</dbReference>
<dbReference type="InterPro" id="IPR058792">
    <property type="entry name" value="Beta-barrel_RND_2"/>
</dbReference>
<dbReference type="Proteomes" id="UP000305675">
    <property type="component" value="Unassembled WGS sequence"/>
</dbReference>
<organism evidence="9 10">
    <name type="scientific">Ferrimonas aestuarii</name>
    <dbReference type="NCBI Taxonomy" id="2569539"/>
    <lineage>
        <taxon>Bacteria</taxon>
        <taxon>Pseudomonadati</taxon>
        <taxon>Pseudomonadota</taxon>
        <taxon>Gammaproteobacteria</taxon>
        <taxon>Alteromonadales</taxon>
        <taxon>Ferrimonadaceae</taxon>
        <taxon>Ferrimonas</taxon>
    </lineage>
</organism>
<feature type="coiled-coil region" evidence="6">
    <location>
        <begin position="99"/>
        <end position="157"/>
    </location>
</feature>
<keyword evidence="10" id="KW-1185">Reference proteome</keyword>
<dbReference type="NCBIfam" id="TIGR01730">
    <property type="entry name" value="RND_mfp"/>
    <property type="match status" value="1"/>
</dbReference>
<reference evidence="9 10" key="1">
    <citation type="submission" date="2019-04" db="EMBL/GenBank/DDBJ databases">
        <authorList>
            <person name="Hwang J.C."/>
        </authorList>
    </citation>
    <scope>NUCLEOTIDE SEQUENCE [LARGE SCALE GENOMIC DNA]</scope>
    <source>
        <strain evidence="9 10">IMCC35002</strain>
    </source>
</reference>
<dbReference type="OrthoDB" id="9806939at2"/>
<dbReference type="InterPro" id="IPR006143">
    <property type="entry name" value="RND_pump_MFP"/>
</dbReference>
<dbReference type="EMBL" id="SWCJ01000001">
    <property type="protein sequence ID" value="TKB58583.1"/>
    <property type="molecule type" value="Genomic_DNA"/>
</dbReference>
<evidence type="ECO:0000313" key="10">
    <source>
        <dbReference type="Proteomes" id="UP000305675"/>
    </source>
</evidence>
<protein>
    <submittedName>
        <fullName evidence="9">Efflux RND transporter periplasmic adaptor subunit</fullName>
    </submittedName>
</protein>
<evidence type="ECO:0000256" key="5">
    <source>
        <dbReference type="ARBA" id="ARBA00058766"/>
    </source>
</evidence>
<feature type="domain" description="Multidrug resistance protein MdtA-like C-terminal permuted SH3" evidence="8">
    <location>
        <begin position="279"/>
        <end position="335"/>
    </location>
</feature>
<evidence type="ECO:0000256" key="6">
    <source>
        <dbReference type="SAM" id="Coils"/>
    </source>
</evidence>
<evidence type="ECO:0000256" key="4">
    <source>
        <dbReference type="ARBA" id="ARBA00043263"/>
    </source>
</evidence>
<name>A0A4U1BSH0_9GAMM</name>
<proteinExistence type="inferred from homology"/>
<evidence type="ECO:0000256" key="2">
    <source>
        <dbReference type="ARBA" id="ARBA00022448"/>
    </source>
</evidence>
<dbReference type="SUPFAM" id="SSF111369">
    <property type="entry name" value="HlyD-like secretion proteins"/>
    <property type="match status" value="1"/>
</dbReference>
<comment type="function">
    <text evidence="5">CzcA and CzcB together would act in zinc efflux nearly as effectively as the complete czc efflux system (CzcABC). The CzcB protein is thought to funnel zinc cations to the CzcA transport protein.</text>
</comment>
<evidence type="ECO:0000256" key="1">
    <source>
        <dbReference type="ARBA" id="ARBA00009477"/>
    </source>
</evidence>
<dbReference type="Gene3D" id="2.40.420.20">
    <property type="match status" value="1"/>
</dbReference>
<feature type="domain" description="CusB-like beta-barrel" evidence="7">
    <location>
        <begin position="200"/>
        <end position="273"/>
    </location>
</feature>
<evidence type="ECO:0000256" key="3">
    <source>
        <dbReference type="ARBA" id="ARBA00022833"/>
    </source>
</evidence>
<dbReference type="Pfam" id="PF25967">
    <property type="entry name" value="RND-MFP_C"/>
    <property type="match status" value="1"/>
</dbReference>
<sequence length="358" mass="39107">MKRTLLAITSLAVAIGGAIYYKESQQSSAAKSAPKRGTPTVVVANVAQETMRQAVEALGTVKARESVVLSAKVTDTVEEVHFEDGQGVNSGALLLTLRDGEQQAKLRAAKANLKEQQREYDRIKDLVAKKTVASSELDRLSTSIDVARANLAQYQAELDARFVHAPFSGVLGFRRVSPGTLVTPGTEIATLDDIEVVKLDFPVPERFLSQLQPGRSVEASSRAFPERIFTGKVVSVDSRVDPDTRSVVVRAEVSNDDLALRPGMLMTLKLITEQRQTTVVPEEALIPLQDRQYLFVVNRDSKIEQRQVEVGLRVRGKAEILSGVEAGETVVTRGIMKVRPGQQVNTRDSERFSVQGVG</sequence>
<keyword evidence="2" id="KW-0813">Transport</keyword>
<evidence type="ECO:0000259" key="7">
    <source>
        <dbReference type="Pfam" id="PF25954"/>
    </source>
</evidence>
<keyword evidence="4" id="KW-0105">Cadmium resistance</keyword>
<dbReference type="Gene3D" id="1.10.287.470">
    <property type="entry name" value="Helix hairpin bin"/>
    <property type="match status" value="1"/>
</dbReference>
<dbReference type="GO" id="GO:0015562">
    <property type="term" value="F:efflux transmembrane transporter activity"/>
    <property type="evidence" value="ECO:0007669"/>
    <property type="project" value="TreeGrafter"/>
</dbReference>
<keyword evidence="6" id="KW-0175">Coiled coil</keyword>
<evidence type="ECO:0000259" key="8">
    <source>
        <dbReference type="Pfam" id="PF25967"/>
    </source>
</evidence>
<dbReference type="Gene3D" id="2.40.30.170">
    <property type="match status" value="1"/>
</dbReference>
<dbReference type="Pfam" id="PF25954">
    <property type="entry name" value="Beta-barrel_RND_2"/>
    <property type="match status" value="1"/>
</dbReference>
<dbReference type="GO" id="GO:0046686">
    <property type="term" value="P:response to cadmium ion"/>
    <property type="evidence" value="ECO:0007669"/>
    <property type="project" value="UniProtKB-KW"/>
</dbReference>
<keyword evidence="3" id="KW-0862">Zinc</keyword>
<dbReference type="GO" id="GO:1990281">
    <property type="term" value="C:efflux pump complex"/>
    <property type="evidence" value="ECO:0007669"/>
    <property type="project" value="TreeGrafter"/>
</dbReference>
<dbReference type="PANTHER" id="PTHR30469">
    <property type="entry name" value="MULTIDRUG RESISTANCE PROTEIN MDTA"/>
    <property type="match status" value="1"/>
</dbReference>
<dbReference type="RefSeq" id="WP_136861731.1">
    <property type="nucleotide sequence ID" value="NZ_SWCJ01000001.1"/>
</dbReference>